<sequence>MSTAPQPSTSLGRPPAVDLAWLGVAIVFISTSGPIITVIAAPALAIAFWRCFLGSGATGVWVMLRQRQALRRLSRREVKLLILSGLLLGAHFAAWIPSLRFTTVASSTALVATQPIWAALLARLRGVHIPGQAWFGIAVALLGILILTGIDFTVDPTHLIGDGLALLGGMLAAAYVTVAEQARQSVSTSVTTFGVYASAGALLVVMCLVLRVPLVGFSLQDWLLILALTAGAQLLGHTLINKVLSTTSATVVSLAILFEMPGSTLVAAVWLGQIPPLGIIPAAALMFAGLVMVIRSSRVKAATESSPI</sequence>
<accession>A0A6J6P863</accession>
<keyword evidence="1" id="KW-1133">Transmembrane helix</keyword>
<evidence type="ECO:0000259" key="2">
    <source>
        <dbReference type="Pfam" id="PF00892"/>
    </source>
</evidence>
<feature type="transmembrane region" description="Helical" evidence="1">
    <location>
        <begin position="104"/>
        <end position="122"/>
    </location>
</feature>
<organism evidence="3">
    <name type="scientific">freshwater metagenome</name>
    <dbReference type="NCBI Taxonomy" id="449393"/>
    <lineage>
        <taxon>unclassified sequences</taxon>
        <taxon>metagenomes</taxon>
        <taxon>ecological metagenomes</taxon>
    </lineage>
</organism>
<feature type="transmembrane region" description="Helical" evidence="1">
    <location>
        <begin position="80"/>
        <end position="98"/>
    </location>
</feature>
<feature type="transmembrane region" description="Helical" evidence="1">
    <location>
        <begin position="277"/>
        <end position="294"/>
    </location>
</feature>
<feature type="transmembrane region" description="Helical" evidence="1">
    <location>
        <begin position="190"/>
        <end position="216"/>
    </location>
</feature>
<dbReference type="InterPro" id="IPR000620">
    <property type="entry name" value="EamA_dom"/>
</dbReference>
<dbReference type="GO" id="GO:0016020">
    <property type="term" value="C:membrane"/>
    <property type="evidence" value="ECO:0007669"/>
    <property type="project" value="InterPro"/>
</dbReference>
<feature type="domain" description="EamA" evidence="2">
    <location>
        <begin position="160"/>
        <end position="294"/>
    </location>
</feature>
<dbReference type="PANTHER" id="PTHR22911">
    <property type="entry name" value="ACYL-MALONYL CONDENSING ENZYME-RELATED"/>
    <property type="match status" value="1"/>
</dbReference>
<gene>
    <name evidence="3" type="ORF">UFOPK2625_00228</name>
</gene>
<evidence type="ECO:0000313" key="3">
    <source>
        <dbReference type="EMBL" id="CAB4695651.1"/>
    </source>
</evidence>
<feature type="transmembrane region" description="Helical" evidence="1">
    <location>
        <begin position="47"/>
        <end position="64"/>
    </location>
</feature>
<dbReference type="SUPFAM" id="SSF103481">
    <property type="entry name" value="Multidrug resistance efflux transporter EmrE"/>
    <property type="match status" value="2"/>
</dbReference>
<evidence type="ECO:0000256" key="1">
    <source>
        <dbReference type="SAM" id="Phobius"/>
    </source>
</evidence>
<dbReference type="Pfam" id="PF00892">
    <property type="entry name" value="EamA"/>
    <property type="match status" value="2"/>
</dbReference>
<feature type="transmembrane region" description="Helical" evidence="1">
    <location>
        <begin position="159"/>
        <end position="178"/>
    </location>
</feature>
<feature type="domain" description="EamA" evidence="2">
    <location>
        <begin position="24"/>
        <end position="148"/>
    </location>
</feature>
<feature type="transmembrane region" description="Helical" evidence="1">
    <location>
        <begin position="134"/>
        <end position="153"/>
    </location>
</feature>
<dbReference type="AlphaFoldDB" id="A0A6J6P863"/>
<keyword evidence="1" id="KW-0812">Transmembrane</keyword>
<feature type="transmembrane region" description="Helical" evidence="1">
    <location>
        <begin position="252"/>
        <end position="271"/>
    </location>
</feature>
<dbReference type="EMBL" id="CAEZXZ010000019">
    <property type="protein sequence ID" value="CAB4695651.1"/>
    <property type="molecule type" value="Genomic_DNA"/>
</dbReference>
<dbReference type="InterPro" id="IPR037185">
    <property type="entry name" value="EmrE-like"/>
</dbReference>
<protein>
    <submittedName>
        <fullName evidence="3">Unannotated protein</fullName>
    </submittedName>
</protein>
<feature type="transmembrane region" description="Helical" evidence="1">
    <location>
        <begin position="222"/>
        <end position="240"/>
    </location>
</feature>
<name>A0A6J6P863_9ZZZZ</name>
<reference evidence="3" key="1">
    <citation type="submission" date="2020-05" db="EMBL/GenBank/DDBJ databases">
        <authorList>
            <person name="Chiriac C."/>
            <person name="Salcher M."/>
            <person name="Ghai R."/>
            <person name="Kavagutti S V."/>
        </authorList>
    </citation>
    <scope>NUCLEOTIDE SEQUENCE</scope>
</reference>
<keyword evidence="1" id="KW-0472">Membrane</keyword>
<feature type="transmembrane region" description="Helical" evidence="1">
    <location>
        <begin position="20"/>
        <end position="41"/>
    </location>
</feature>
<dbReference type="PANTHER" id="PTHR22911:SF76">
    <property type="entry name" value="EAMA DOMAIN-CONTAINING PROTEIN"/>
    <property type="match status" value="1"/>
</dbReference>
<proteinExistence type="predicted"/>